<feature type="domain" description="Hexokinase C-terminal" evidence="10">
    <location>
        <begin position="167"/>
        <end position="471"/>
    </location>
</feature>
<keyword evidence="3 8" id="KW-0808">Transferase</keyword>
<dbReference type="GO" id="GO:0001678">
    <property type="term" value="P:intracellular glucose homeostasis"/>
    <property type="evidence" value="ECO:0007669"/>
    <property type="project" value="InterPro"/>
</dbReference>
<organism evidence="11 12">
    <name type="scientific">Dactylonectria macrodidyma</name>
    <dbReference type="NCBI Taxonomy" id="307937"/>
    <lineage>
        <taxon>Eukaryota</taxon>
        <taxon>Fungi</taxon>
        <taxon>Dikarya</taxon>
        <taxon>Ascomycota</taxon>
        <taxon>Pezizomycotina</taxon>
        <taxon>Sordariomycetes</taxon>
        <taxon>Hypocreomycetidae</taxon>
        <taxon>Hypocreales</taxon>
        <taxon>Nectriaceae</taxon>
        <taxon>Dactylonectria</taxon>
    </lineage>
</organism>
<evidence type="ECO:0000256" key="3">
    <source>
        <dbReference type="ARBA" id="ARBA00022679"/>
    </source>
</evidence>
<evidence type="ECO:0000256" key="6">
    <source>
        <dbReference type="ARBA" id="ARBA00022840"/>
    </source>
</evidence>
<keyword evidence="12" id="KW-1185">Reference proteome</keyword>
<evidence type="ECO:0000256" key="7">
    <source>
        <dbReference type="ARBA" id="ARBA00023152"/>
    </source>
</evidence>
<dbReference type="FunFam" id="3.30.420.40:FF:000034">
    <property type="entry name" value="Phosphotransferase"/>
    <property type="match status" value="1"/>
</dbReference>
<dbReference type="Gene3D" id="3.30.420.40">
    <property type="match status" value="1"/>
</dbReference>
<comment type="pathway">
    <text evidence="1">Carbohydrate degradation; glycolysis; D-glyceraldehyde 3-phosphate and glycerone phosphate from D-glucose: step 1/4.</text>
</comment>
<evidence type="ECO:0000256" key="4">
    <source>
        <dbReference type="ARBA" id="ARBA00022741"/>
    </source>
</evidence>
<dbReference type="PRINTS" id="PR00475">
    <property type="entry name" value="HEXOKINASE"/>
</dbReference>
<evidence type="ECO:0000256" key="5">
    <source>
        <dbReference type="ARBA" id="ARBA00022777"/>
    </source>
</evidence>
<dbReference type="GO" id="GO:0005524">
    <property type="term" value="F:ATP binding"/>
    <property type="evidence" value="ECO:0007669"/>
    <property type="project" value="UniProtKB-UniRule"/>
</dbReference>
<dbReference type="GO" id="GO:0005739">
    <property type="term" value="C:mitochondrion"/>
    <property type="evidence" value="ECO:0007669"/>
    <property type="project" value="TreeGrafter"/>
</dbReference>
<evidence type="ECO:0000256" key="1">
    <source>
        <dbReference type="ARBA" id="ARBA00004888"/>
    </source>
</evidence>
<proteinExistence type="inferred from homology"/>
<dbReference type="PANTHER" id="PTHR19443">
    <property type="entry name" value="HEXOKINASE"/>
    <property type="match status" value="1"/>
</dbReference>
<dbReference type="GO" id="GO:0004340">
    <property type="term" value="F:glucokinase activity"/>
    <property type="evidence" value="ECO:0007669"/>
    <property type="project" value="TreeGrafter"/>
</dbReference>
<dbReference type="InterPro" id="IPR001312">
    <property type="entry name" value="Hexokinase"/>
</dbReference>
<evidence type="ECO:0000313" key="12">
    <source>
        <dbReference type="Proteomes" id="UP000738349"/>
    </source>
</evidence>
<dbReference type="InterPro" id="IPR043129">
    <property type="entry name" value="ATPase_NBD"/>
</dbReference>
<dbReference type="GO" id="GO:0006006">
    <property type="term" value="P:glucose metabolic process"/>
    <property type="evidence" value="ECO:0007669"/>
    <property type="project" value="TreeGrafter"/>
</dbReference>
<dbReference type="AlphaFoldDB" id="A0A9P9F6A5"/>
<dbReference type="EC" id="2.7.1.-" evidence="8"/>
<dbReference type="GO" id="GO:0006096">
    <property type="term" value="P:glycolytic process"/>
    <property type="evidence" value="ECO:0007669"/>
    <property type="project" value="UniProtKB-KW"/>
</dbReference>
<keyword evidence="7 8" id="KW-0324">Glycolysis</keyword>
<dbReference type="InterPro" id="IPR022672">
    <property type="entry name" value="Hexokinase_N"/>
</dbReference>
<gene>
    <name evidence="11" type="ORF">EDB81DRAFT_687657</name>
</gene>
<accession>A0A9P9F6A5</accession>
<dbReference type="GO" id="GO:0005536">
    <property type="term" value="F:D-glucose binding"/>
    <property type="evidence" value="ECO:0007669"/>
    <property type="project" value="InterPro"/>
</dbReference>
<dbReference type="PANTHER" id="PTHR19443:SF30">
    <property type="entry name" value="GLUCOKINASE-1-RELATED"/>
    <property type="match status" value="1"/>
</dbReference>
<dbReference type="GO" id="GO:0008865">
    <property type="term" value="F:fructokinase activity"/>
    <property type="evidence" value="ECO:0007669"/>
    <property type="project" value="TreeGrafter"/>
</dbReference>
<sequence length="475" mass="52290">MPSYVTTMPTGAEKGLFLAVDLGGTNCRVCSVNLHGDSTYTLVQSKHSIPRDLMVNSSHKPLFNFVAERVGEFLKKQHDEVDREGHLKLGFTFSFTYENESLSRGTMIQWDKGWDIPSALGRDPCEMLQTAIDDLGLSVHVSALASDSVGTLMTRSYTSTTKSSTLIGAIFGTGTNAAYVERMSNVTKLHARPEFRNHGPNSIMIMNTEWGAFDEDMKVLPTTIYDDRLDEGSVNQKSQMLEKRISGLYLGELLRLVICQLLETGLLNLQLDADSPLKRPYAIDSSFLTLLAKIPTESLNDAIRLISDTLKARQVSWEDARAFHLIAESIARRASRLAGTAIAAIIIQSGRLDPATSRSRDNPAHPADTAADVWHFINHLLRKLLRRLGLKRNNSSKSIPPPAKEVSSSTIWEEPTIDIGVDGSLFEFYPTFEKDIRGALQDIPEIGVEGEKRVTMGLARDGSGVGAALIAQSIE</sequence>
<comment type="similarity">
    <text evidence="2 8">Belongs to the hexokinase family.</text>
</comment>
<dbReference type="SUPFAM" id="SSF53067">
    <property type="entry name" value="Actin-like ATPase domain"/>
    <property type="match status" value="2"/>
</dbReference>
<name>A0A9P9F6A5_9HYPO</name>
<dbReference type="InterPro" id="IPR022673">
    <property type="entry name" value="Hexokinase_C"/>
</dbReference>
<dbReference type="GO" id="GO:0005829">
    <property type="term" value="C:cytosol"/>
    <property type="evidence" value="ECO:0007669"/>
    <property type="project" value="TreeGrafter"/>
</dbReference>
<evidence type="ECO:0000256" key="2">
    <source>
        <dbReference type="ARBA" id="ARBA00009225"/>
    </source>
</evidence>
<dbReference type="OrthoDB" id="419537at2759"/>
<keyword evidence="4 8" id="KW-0547">Nucleotide-binding</keyword>
<dbReference type="Proteomes" id="UP000738349">
    <property type="component" value="Unassembled WGS sequence"/>
</dbReference>
<dbReference type="PROSITE" id="PS51748">
    <property type="entry name" value="HEXOKINASE_2"/>
    <property type="match status" value="1"/>
</dbReference>
<keyword evidence="6 8" id="KW-0067">ATP-binding</keyword>
<dbReference type="Pfam" id="PF03727">
    <property type="entry name" value="Hexokinase_2"/>
    <property type="match status" value="1"/>
</dbReference>
<protein>
    <recommendedName>
        <fullName evidence="8">Phosphotransferase</fullName>
        <ecNumber evidence="8">2.7.1.-</ecNumber>
    </recommendedName>
</protein>
<keyword evidence="5 8" id="KW-0418">Kinase</keyword>
<feature type="domain" description="Hexokinase N-terminal" evidence="9">
    <location>
        <begin position="1"/>
        <end position="157"/>
    </location>
</feature>
<evidence type="ECO:0000313" key="11">
    <source>
        <dbReference type="EMBL" id="KAH7153437.1"/>
    </source>
</evidence>
<evidence type="ECO:0000259" key="10">
    <source>
        <dbReference type="Pfam" id="PF03727"/>
    </source>
</evidence>
<dbReference type="Gene3D" id="3.40.367.20">
    <property type="match status" value="1"/>
</dbReference>
<reference evidence="11" key="1">
    <citation type="journal article" date="2021" name="Nat. Commun.">
        <title>Genetic determinants of endophytism in the Arabidopsis root mycobiome.</title>
        <authorList>
            <person name="Mesny F."/>
            <person name="Miyauchi S."/>
            <person name="Thiergart T."/>
            <person name="Pickel B."/>
            <person name="Atanasova L."/>
            <person name="Karlsson M."/>
            <person name="Huettel B."/>
            <person name="Barry K.W."/>
            <person name="Haridas S."/>
            <person name="Chen C."/>
            <person name="Bauer D."/>
            <person name="Andreopoulos W."/>
            <person name="Pangilinan J."/>
            <person name="LaButti K."/>
            <person name="Riley R."/>
            <person name="Lipzen A."/>
            <person name="Clum A."/>
            <person name="Drula E."/>
            <person name="Henrissat B."/>
            <person name="Kohler A."/>
            <person name="Grigoriev I.V."/>
            <person name="Martin F.M."/>
            <person name="Hacquard S."/>
        </authorList>
    </citation>
    <scope>NUCLEOTIDE SEQUENCE</scope>
    <source>
        <strain evidence="11">MPI-CAGE-AT-0147</strain>
    </source>
</reference>
<comment type="caution">
    <text evidence="11">The sequence shown here is derived from an EMBL/GenBank/DDBJ whole genome shotgun (WGS) entry which is preliminary data.</text>
</comment>
<evidence type="ECO:0000256" key="8">
    <source>
        <dbReference type="RuleBase" id="RU362007"/>
    </source>
</evidence>
<dbReference type="EMBL" id="JAGMUV010000006">
    <property type="protein sequence ID" value="KAH7153437.1"/>
    <property type="molecule type" value="Genomic_DNA"/>
</dbReference>
<dbReference type="Pfam" id="PF00349">
    <property type="entry name" value="Hexokinase_1"/>
    <property type="match status" value="1"/>
</dbReference>
<evidence type="ECO:0000259" key="9">
    <source>
        <dbReference type="Pfam" id="PF00349"/>
    </source>
</evidence>